<dbReference type="Proteomes" id="UP000007257">
    <property type="component" value="Plasmid pRAHAQ01"/>
</dbReference>
<accession>A0A0H3FJ68</accession>
<gene>
    <name evidence="17" type="primary">pqqU</name>
    <name evidence="16" type="ordered locus">Rahaq_4777</name>
    <name evidence="17" type="ORF">ACFPK4_10860</name>
</gene>
<dbReference type="Proteomes" id="UP001598201">
    <property type="component" value="Unassembled WGS sequence"/>
</dbReference>
<dbReference type="PANTHER" id="PTHR32552:SF68">
    <property type="entry name" value="FERRICHROME OUTER MEMBRANE TRANSPORTER_PHAGE RECEPTOR"/>
    <property type="match status" value="1"/>
</dbReference>
<dbReference type="Gene3D" id="2.40.170.20">
    <property type="entry name" value="TonB-dependent receptor, beta-barrel domain"/>
    <property type="match status" value="1"/>
</dbReference>
<keyword evidence="19" id="KW-1185">Reference proteome</keyword>
<evidence type="ECO:0000256" key="9">
    <source>
        <dbReference type="ARBA" id="ARBA00023077"/>
    </source>
</evidence>
<dbReference type="EMBL" id="JBHUCJ010000020">
    <property type="protein sequence ID" value="MFD3224036.1"/>
    <property type="molecule type" value="Genomic_DNA"/>
</dbReference>
<dbReference type="RefSeq" id="WP_013578037.1">
    <property type="nucleotide sequence ID" value="NC_015062.1"/>
</dbReference>
<sequence>MNAKTSAFIITFLSFFNPVSVSYAQSSTASPKDDAGDTAGSSTMMVIKRESTGKLSELDTPAAVSVIDGGDFRNSKAQVNLSESLGSVPGLQVQNRQNYAQDLQLSVRGFGSRSMYGVRGVRIYVDGIPATMPDGQGQTSNIDLNSVERVEVLRGPFSALYGNASGGVVNVDTQTGSQPAKLEAGTYFGSYGSFRNSVKASGATGDGTHAGDVNYLISGSRFTTDGYRDHSGTQKNLGNGKLGVRIDDDSTLTLMFNSVSVDANDPGGLTESEWHDDPKQAKRADQYNARKSLDQTQVGLRYQRQMGENDEFSLMTYHGERHTTQYQTIPAASQKNPLNAGGVIVLERKYSGVDTRWKHDDQIGSVPFSVTGGLDYETMTERRFGYENFNDEGDLGVKGDERRNEKNVMWNLDPYLQTTWNLTSRWTLDAGARYSTVSFDSQDYYITGSNPDDSGSRRYHKLLPMASLNYAVTPALNTYISAGRGFETPTINELSYRTDGKSGLNLGLEPSTSNTVELGSKWRVGNGLVTAAVFQTDTDDELIVAQSVGGRSSYTNAGKTRRRGLELSLDQQIEENWRVKMAWTLLDATFRNETCGAGDCTPAGNRLPGIARNMGYASLEWAPVDGWHAGADVRYMSDIEVNDENSEQAPAYTVASVNAGYRFNWNKVTLDLFTRVDNLFDRNYVGSVIVNEGNGRYFEPAPGRNYGGGATLSYSFE</sequence>
<dbReference type="GO" id="GO:0015344">
    <property type="term" value="F:siderophore uptake transmembrane transporter activity"/>
    <property type="evidence" value="ECO:0007669"/>
    <property type="project" value="TreeGrafter"/>
</dbReference>
<keyword evidence="10 12" id="KW-0472">Membrane</keyword>
<evidence type="ECO:0000256" key="8">
    <source>
        <dbReference type="ARBA" id="ARBA00023065"/>
    </source>
</evidence>
<dbReference type="SUPFAM" id="SSF56935">
    <property type="entry name" value="Porins"/>
    <property type="match status" value="1"/>
</dbReference>
<evidence type="ECO:0000256" key="1">
    <source>
        <dbReference type="ARBA" id="ARBA00004571"/>
    </source>
</evidence>
<evidence type="ECO:0000313" key="16">
    <source>
        <dbReference type="EMBL" id="ADW76356.1"/>
    </source>
</evidence>
<dbReference type="HOGENOM" id="CLU_008287_13_0_6"/>
<dbReference type="InterPro" id="IPR012910">
    <property type="entry name" value="Plug_dom"/>
</dbReference>
<keyword evidence="7" id="KW-0408">Iron</keyword>
<evidence type="ECO:0000313" key="19">
    <source>
        <dbReference type="Proteomes" id="UP001598201"/>
    </source>
</evidence>
<evidence type="ECO:0000259" key="14">
    <source>
        <dbReference type="Pfam" id="PF00593"/>
    </source>
</evidence>
<dbReference type="KEGG" id="rah:Rahaq_4777"/>
<dbReference type="GO" id="GO:0009279">
    <property type="term" value="C:cell outer membrane"/>
    <property type="evidence" value="ECO:0007669"/>
    <property type="project" value="UniProtKB-SubCell"/>
</dbReference>
<dbReference type="CDD" id="cd01347">
    <property type="entry name" value="ligand_gated_channel"/>
    <property type="match status" value="1"/>
</dbReference>
<evidence type="ECO:0000313" key="18">
    <source>
        <dbReference type="Proteomes" id="UP000007257"/>
    </source>
</evidence>
<keyword evidence="5 12" id="KW-0812">Transmembrane</keyword>
<dbReference type="InterPro" id="IPR036942">
    <property type="entry name" value="Beta-barrel_TonB_sf"/>
</dbReference>
<reference evidence="18" key="1">
    <citation type="submission" date="2011-01" db="EMBL/GenBank/DDBJ databases">
        <title>Complete sequence of plasmid1 of Rahnella sp. Y9602.</title>
        <authorList>
            <consortium name="US DOE Joint Genome Institute"/>
            <person name="Lucas S."/>
            <person name="Copeland A."/>
            <person name="Lapidus A."/>
            <person name="Cheng J.-F."/>
            <person name="Goodwin L."/>
            <person name="Pitluck S."/>
            <person name="Lu M."/>
            <person name="Detter J.C."/>
            <person name="Han C."/>
            <person name="Tapia R."/>
            <person name="Land M."/>
            <person name="Hauser L."/>
            <person name="Kyrpides N."/>
            <person name="Ivanova N."/>
            <person name="Ovchinnikova G."/>
            <person name="Pagani I."/>
            <person name="Sobecky P.A."/>
            <person name="Martinez R.J."/>
            <person name="Woyke T."/>
        </authorList>
    </citation>
    <scope>NUCLEOTIDE SEQUENCE [LARGE SCALE GENOMIC DNA]</scope>
    <source>
        <strain evidence="18">Y9602</strain>
        <plasmid evidence="18">pRAHAQ01</plasmid>
    </source>
</reference>
<evidence type="ECO:0000256" key="5">
    <source>
        <dbReference type="ARBA" id="ARBA00022692"/>
    </source>
</evidence>
<dbReference type="PROSITE" id="PS52016">
    <property type="entry name" value="TONB_DEPENDENT_REC_3"/>
    <property type="match status" value="1"/>
</dbReference>
<evidence type="ECO:0000256" key="11">
    <source>
        <dbReference type="ARBA" id="ARBA00023237"/>
    </source>
</evidence>
<dbReference type="InterPro" id="IPR039426">
    <property type="entry name" value="TonB-dep_rcpt-like"/>
</dbReference>
<evidence type="ECO:0000256" key="10">
    <source>
        <dbReference type="ARBA" id="ARBA00023136"/>
    </source>
</evidence>
<evidence type="ECO:0000256" key="3">
    <source>
        <dbReference type="ARBA" id="ARBA00022452"/>
    </source>
</evidence>
<name>A0A0H3FJ68_RAHSY</name>
<dbReference type="Pfam" id="PF00593">
    <property type="entry name" value="TonB_dep_Rec_b-barrel"/>
    <property type="match status" value="1"/>
</dbReference>
<dbReference type="Gene3D" id="2.170.130.10">
    <property type="entry name" value="TonB-dependent receptor, plug domain"/>
    <property type="match status" value="1"/>
</dbReference>
<feature type="domain" description="TonB-dependent receptor-like beta-barrel" evidence="14">
    <location>
        <begin position="245"/>
        <end position="679"/>
    </location>
</feature>
<evidence type="ECO:0000256" key="13">
    <source>
        <dbReference type="RuleBase" id="RU003357"/>
    </source>
</evidence>
<keyword evidence="2 12" id="KW-0813">Transport</keyword>
<keyword evidence="16" id="KW-0675">Receptor</keyword>
<dbReference type="Pfam" id="PF07715">
    <property type="entry name" value="Plug"/>
    <property type="match status" value="1"/>
</dbReference>
<feature type="domain" description="TonB-dependent receptor plug" evidence="15">
    <location>
        <begin position="58"/>
        <end position="168"/>
    </location>
</feature>
<proteinExistence type="inferred from homology"/>
<dbReference type="EMBL" id="CP002506">
    <property type="protein sequence ID" value="ADW76356.1"/>
    <property type="molecule type" value="Genomic_DNA"/>
</dbReference>
<dbReference type="eggNOG" id="COG4772">
    <property type="taxonomic scope" value="Bacteria"/>
</dbReference>
<dbReference type="InterPro" id="IPR048212">
    <property type="entry name" value="PqqU"/>
</dbReference>
<keyword evidence="11 12" id="KW-0998">Cell outer membrane</keyword>
<dbReference type="NCBIfam" id="NF041535">
    <property type="entry name" value="TonB_rec_PqqU"/>
    <property type="match status" value="1"/>
</dbReference>
<keyword evidence="9 13" id="KW-0798">TonB box</keyword>
<dbReference type="OrthoDB" id="9760620at2"/>
<geneLocation type="plasmid" evidence="16 18">
    <name>pRAHAQ01</name>
</geneLocation>
<keyword evidence="3 12" id="KW-1134">Transmembrane beta strand</keyword>
<evidence type="ECO:0000256" key="6">
    <source>
        <dbReference type="ARBA" id="ARBA00022729"/>
    </source>
</evidence>
<keyword evidence="16" id="KW-0614">Plasmid</keyword>
<comment type="similarity">
    <text evidence="12 13">Belongs to the TonB-dependent receptor family.</text>
</comment>
<reference evidence="17 19" key="3">
    <citation type="submission" date="2024-09" db="EMBL/GenBank/DDBJ databases">
        <title>Genomes of Rahnella.</title>
        <authorList>
            <person name="Mnguni F.C."/>
            <person name="Shin G.Y."/>
            <person name="Coutinho T."/>
        </authorList>
    </citation>
    <scope>NUCLEOTIDE SEQUENCE [LARGE SCALE GENOMIC DNA]</scope>
    <source>
        <strain evidence="17 19">20WA0057</strain>
    </source>
</reference>
<dbReference type="InterPro" id="IPR037066">
    <property type="entry name" value="Plug_dom_sf"/>
</dbReference>
<evidence type="ECO:0000313" key="17">
    <source>
        <dbReference type="EMBL" id="MFD3224036.1"/>
    </source>
</evidence>
<evidence type="ECO:0000256" key="12">
    <source>
        <dbReference type="PROSITE-ProRule" id="PRU01360"/>
    </source>
</evidence>
<dbReference type="AlphaFoldDB" id="A0A0H3FJ68"/>
<evidence type="ECO:0000259" key="15">
    <source>
        <dbReference type="Pfam" id="PF07715"/>
    </source>
</evidence>
<keyword evidence="4" id="KW-0410">Iron transport</keyword>
<evidence type="ECO:0000256" key="7">
    <source>
        <dbReference type="ARBA" id="ARBA00023004"/>
    </source>
</evidence>
<keyword evidence="6" id="KW-0732">Signal</keyword>
<comment type="subcellular location">
    <subcellularLocation>
        <location evidence="1 12">Cell outer membrane</location>
        <topology evidence="1 12">Multi-pass membrane protein</topology>
    </subcellularLocation>
</comment>
<keyword evidence="8" id="KW-0406">Ion transport</keyword>
<dbReference type="InterPro" id="IPR000531">
    <property type="entry name" value="Beta-barrel_TonB"/>
</dbReference>
<evidence type="ECO:0000256" key="4">
    <source>
        <dbReference type="ARBA" id="ARBA00022496"/>
    </source>
</evidence>
<evidence type="ECO:0000256" key="2">
    <source>
        <dbReference type="ARBA" id="ARBA00022448"/>
    </source>
</evidence>
<protein>
    <submittedName>
        <fullName evidence="16 17">TonB-dependent receptor</fullName>
    </submittedName>
</protein>
<organism evidence="16 18">
    <name type="scientific">Rahnella sp. (strain Y9602)</name>
    <dbReference type="NCBI Taxonomy" id="2703885"/>
    <lineage>
        <taxon>Bacteria</taxon>
        <taxon>Pseudomonadati</taxon>
        <taxon>Pseudomonadota</taxon>
        <taxon>Gammaproteobacteria</taxon>
        <taxon>Enterobacterales</taxon>
        <taxon>Yersiniaceae</taxon>
        <taxon>Rahnella</taxon>
    </lineage>
</organism>
<reference evidence="16 18" key="2">
    <citation type="journal article" date="2012" name="J. Bacteriol.">
        <title>Complete Genome Sequence of Rahnella sp. Strain Y9602, a Gammaproteobacterium Isolate from Metal- and Radionuclide-Contaminated Soil.</title>
        <authorList>
            <person name="Martinez R.J."/>
            <person name="Bruce D."/>
            <person name="Detter C."/>
            <person name="Goodwin L.A."/>
            <person name="Han J."/>
            <person name="Han C.S."/>
            <person name="Held B."/>
            <person name="Land M.L."/>
            <person name="Mikhailova N."/>
            <person name="Nolan M."/>
            <person name="Pennacchio L."/>
            <person name="Pitluck S."/>
            <person name="Tapia R."/>
            <person name="Woyke T."/>
            <person name="Sobecky P.A."/>
        </authorList>
    </citation>
    <scope>NUCLEOTIDE SEQUENCE [LARGE SCALE GENOMIC DNA]</scope>
    <source>
        <strain evidence="16 18">Y9602</strain>
        <plasmid evidence="16 18">pRAHAQ01</plasmid>
    </source>
</reference>
<dbReference type="PANTHER" id="PTHR32552">
    <property type="entry name" value="FERRICHROME IRON RECEPTOR-RELATED"/>
    <property type="match status" value="1"/>
</dbReference>